<dbReference type="PANTHER" id="PTHR21089:SF1">
    <property type="entry name" value="BIFUNCTIONAL 3-DEHYDROQUINATE DEHYDRATASE_SHIKIMATE DEHYDROGENASE, CHLOROPLASTIC"/>
    <property type="match status" value="1"/>
</dbReference>
<dbReference type="Gene3D" id="3.40.50.720">
    <property type="entry name" value="NAD(P)-binding Rossmann-like Domain"/>
    <property type="match status" value="1"/>
</dbReference>
<evidence type="ECO:0000256" key="4">
    <source>
        <dbReference type="ARBA" id="ARBA00023002"/>
    </source>
</evidence>
<evidence type="ECO:0000256" key="2">
    <source>
        <dbReference type="ARBA" id="ARBA00022605"/>
    </source>
</evidence>
<feature type="domain" description="SDH C-terminal" evidence="8">
    <location>
        <begin position="256"/>
        <end position="286"/>
    </location>
</feature>
<keyword evidence="2" id="KW-0028">Amino-acid biosynthesis</keyword>
<dbReference type="GO" id="GO:0005829">
    <property type="term" value="C:cytosol"/>
    <property type="evidence" value="ECO:0007669"/>
    <property type="project" value="TreeGrafter"/>
</dbReference>
<evidence type="ECO:0000259" key="6">
    <source>
        <dbReference type="Pfam" id="PF01488"/>
    </source>
</evidence>
<dbReference type="InterPro" id="IPR041121">
    <property type="entry name" value="SDH_C"/>
</dbReference>
<reference evidence="9" key="1">
    <citation type="submission" date="2018-05" db="EMBL/GenBank/DDBJ databases">
        <authorList>
            <person name="Lanie J.A."/>
            <person name="Ng W.-L."/>
            <person name="Kazmierczak K.M."/>
            <person name="Andrzejewski T.M."/>
            <person name="Davidsen T.M."/>
            <person name="Wayne K.J."/>
            <person name="Tettelin H."/>
            <person name="Glass J.I."/>
            <person name="Rusch D."/>
            <person name="Podicherti R."/>
            <person name="Tsui H.-C.T."/>
            <person name="Winkler M.E."/>
        </authorList>
    </citation>
    <scope>NUCLEOTIDE SEQUENCE</scope>
</reference>
<dbReference type="Pfam" id="PF18317">
    <property type="entry name" value="SDH_C"/>
    <property type="match status" value="1"/>
</dbReference>
<dbReference type="InterPro" id="IPR022893">
    <property type="entry name" value="Shikimate_DH_fam"/>
</dbReference>
<sequence>MASSTPVDRRPPASGSTRLAAVVGSPVRHSLSPTLLNAAFAATGLDWTFTALEVAEGDLDRALDGMRALGLAGLSVTMPHKAAAAESADELTDAAARLGAVNCLVPDGSRLVGHNTDGGGFLDGLAHDAGITVEGRSVLIVGAGGAARAVVEACGTGGAADIAVVNRTPGRAQSASELAGGVGRVVAPDAVEQALARADLVVNATPVGMSVGPAGDMPVDADVLRVGQVAVDLVYHPLETPWLAALRRRGIEAHGGLSMLLFQAARAFSLWTGDEAPVAAMEAAARAVLSARPAD</sequence>
<organism evidence="9">
    <name type="scientific">marine metagenome</name>
    <dbReference type="NCBI Taxonomy" id="408172"/>
    <lineage>
        <taxon>unclassified sequences</taxon>
        <taxon>metagenomes</taxon>
        <taxon>ecological metagenomes</taxon>
    </lineage>
</organism>
<evidence type="ECO:0000256" key="1">
    <source>
        <dbReference type="ARBA" id="ARBA00012962"/>
    </source>
</evidence>
<dbReference type="CDD" id="cd01065">
    <property type="entry name" value="NAD_bind_Shikimate_DH"/>
    <property type="match status" value="1"/>
</dbReference>
<protein>
    <recommendedName>
        <fullName evidence="1">shikimate dehydrogenase (NADP(+))</fullName>
        <ecNumber evidence="1">1.1.1.25</ecNumber>
    </recommendedName>
</protein>
<dbReference type="EMBL" id="UINC01001967">
    <property type="protein sequence ID" value="SUZ91344.1"/>
    <property type="molecule type" value="Genomic_DNA"/>
</dbReference>
<dbReference type="GO" id="GO:0004764">
    <property type="term" value="F:shikimate 3-dehydrogenase (NADP+) activity"/>
    <property type="evidence" value="ECO:0007669"/>
    <property type="project" value="UniProtKB-EC"/>
</dbReference>
<dbReference type="InterPro" id="IPR013708">
    <property type="entry name" value="Shikimate_DH-bd_N"/>
</dbReference>
<dbReference type="InterPro" id="IPR011342">
    <property type="entry name" value="Shikimate_DH"/>
</dbReference>
<feature type="domain" description="Quinate/shikimate 5-dehydrogenase/glutamyl-tRNA reductase" evidence="6">
    <location>
        <begin position="131"/>
        <end position="205"/>
    </location>
</feature>
<evidence type="ECO:0000256" key="3">
    <source>
        <dbReference type="ARBA" id="ARBA00022857"/>
    </source>
</evidence>
<dbReference type="AlphaFoldDB" id="A0A381RJE7"/>
<proteinExistence type="inferred from homology"/>
<keyword evidence="5" id="KW-0057">Aromatic amino acid biosynthesis</keyword>
<dbReference type="GO" id="GO:0008652">
    <property type="term" value="P:amino acid biosynthetic process"/>
    <property type="evidence" value="ECO:0007669"/>
    <property type="project" value="UniProtKB-KW"/>
</dbReference>
<dbReference type="PANTHER" id="PTHR21089">
    <property type="entry name" value="SHIKIMATE DEHYDROGENASE"/>
    <property type="match status" value="1"/>
</dbReference>
<dbReference type="NCBIfam" id="NF001319">
    <property type="entry name" value="PRK00258.3-3"/>
    <property type="match status" value="1"/>
</dbReference>
<accession>A0A381RJE7</accession>
<dbReference type="InterPro" id="IPR046346">
    <property type="entry name" value="Aminoacid_DH-like_N_sf"/>
</dbReference>
<evidence type="ECO:0000259" key="7">
    <source>
        <dbReference type="Pfam" id="PF08501"/>
    </source>
</evidence>
<dbReference type="SUPFAM" id="SSF51735">
    <property type="entry name" value="NAD(P)-binding Rossmann-fold domains"/>
    <property type="match status" value="1"/>
</dbReference>
<dbReference type="Gene3D" id="3.40.50.10860">
    <property type="entry name" value="Leucine Dehydrogenase, chain A, domain 1"/>
    <property type="match status" value="1"/>
</dbReference>
<dbReference type="SUPFAM" id="SSF53223">
    <property type="entry name" value="Aminoacid dehydrogenase-like, N-terminal domain"/>
    <property type="match status" value="1"/>
</dbReference>
<keyword evidence="3" id="KW-0521">NADP</keyword>
<evidence type="ECO:0000256" key="5">
    <source>
        <dbReference type="ARBA" id="ARBA00023141"/>
    </source>
</evidence>
<dbReference type="GO" id="GO:0009423">
    <property type="term" value="P:chorismate biosynthetic process"/>
    <property type="evidence" value="ECO:0007669"/>
    <property type="project" value="UniProtKB-UniPathway"/>
</dbReference>
<name>A0A381RJE7_9ZZZZ</name>
<dbReference type="InterPro" id="IPR036291">
    <property type="entry name" value="NAD(P)-bd_dom_sf"/>
</dbReference>
<feature type="domain" description="Shikimate dehydrogenase substrate binding N-terminal" evidence="7">
    <location>
        <begin position="22"/>
        <end position="104"/>
    </location>
</feature>
<dbReference type="HAMAP" id="MF_00222">
    <property type="entry name" value="Shikimate_DH_AroE"/>
    <property type="match status" value="1"/>
</dbReference>
<evidence type="ECO:0000259" key="8">
    <source>
        <dbReference type="Pfam" id="PF18317"/>
    </source>
</evidence>
<evidence type="ECO:0000313" key="9">
    <source>
        <dbReference type="EMBL" id="SUZ91344.1"/>
    </source>
</evidence>
<dbReference type="GO" id="GO:0009073">
    <property type="term" value="P:aromatic amino acid family biosynthetic process"/>
    <property type="evidence" value="ECO:0007669"/>
    <property type="project" value="UniProtKB-KW"/>
</dbReference>
<dbReference type="InterPro" id="IPR006151">
    <property type="entry name" value="Shikm_DH/Glu-tRNA_Rdtase"/>
</dbReference>
<dbReference type="Pfam" id="PF08501">
    <property type="entry name" value="Shikimate_dh_N"/>
    <property type="match status" value="1"/>
</dbReference>
<dbReference type="UniPathway" id="UPA00053">
    <property type="reaction ID" value="UER00087"/>
</dbReference>
<dbReference type="GO" id="GO:0019632">
    <property type="term" value="P:shikimate metabolic process"/>
    <property type="evidence" value="ECO:0007669"/>
    <property type="project" value="InterPro"/>
</dbReference>
<dbReference type="NCBIfam" id="TIGR00507">
    <property type="entry name" value="aroE"/>
    <property type="match status" value="1"/>
</dbReference>
<dbReference type="EC" id="1.1.1.25" evidence="1"/>
<gene>
    <name evidence="9" type="ORF">METZ01_LOCUS44198</name>
</gene>
<dbReference type="GO" id="GO:0050661">
    <property type="term" value="F:NADP binding"/>
    <property type="evidence" value="ECO:0007669"/>
    <property type="project" value="InterPro"/>
</dbReference>
<dbReference type="Pfam" id="PF01488">
    <property type="entry name" value="Shikimate_DH"/>
    <property type="match status" value="1"/>
</dbReference>
<keyword evidence="4" id="KW-0560">Oxidoreductase</keyword>